<name>A0A5A7QE55_STRAF</name>
<comment type="caution">
    <text evidence="2">The sequence shown here is derived from an EMBL/GenBank/DDBJ whole genome shotgun (WGS) entry which is preliminary data.</text>
</comment>
<evidence type="ECO:0000313" key="2">
    <source>
        <dbReference type="EMBL" id="GER43565.1"/>
    </source>
</evidence>
<dbReference type="EMBL" id="BKCP01006660">
    <property type="protein sequence ID" value="GER43565.1"/>
    <property type="molecule type" value="Genomic_DNA"/>
</dbReference>
<protein>
    <submittedName>
        <fullName evidence="2">Myo-inositol-1-phosphate synthase 2</fullName>
    </submittedName>
</protein>
<keyword evidence="3" id="KW-1185">Reference proteome</keyword>
<dbReference type="Proteomes" id="UP000325081">
    <property type="component" value="Unassembled WGS sequence"/>
</dbReference>
<feature type="region of interest" description="Disordered" evidence="1">
    <location>
        <begin position="1"/>
        <end position="40"/>
    </location>
</feature>
<accession>A0A5A7QE55</accession>
<proteinExistence type="predicted"/>
<dbReference type="OrthoDB" id="408541at2759"/>
<dbReference type="AlphaFoldDB" id="A0A5A7QE55"/>
<evidence type="ECO:0000313" key="3">
    <source>
        <dbReference type="Proteomes" id="UP000325081"/>
    </source>
</evidence>
<evidence type="ECO:0000256" key="1">
    <source>
        <dbReference type="SAM" id="MobiDB-lite"/>
    </source>
</evidence>
<organism evidence="2 3">
    <name type="scientific">Striga asiatica</name>
    <name type="common">Asiatic witchweed</name>
    <name type="synonym">Buchnera asiatica</name>
    <dbReference type="NCBI Taxonomy" id="4170"/>
    <lineage>
        <taxon>Eukaryota</taxon>
        <taxon>Viridiplantae</taxon>
        <taxon>Streptophyta</taxon>
        <taxon>Embryophyta</taxon>
        <taxon>Tracheophyta</taxon>
        <taxon>Spermatophyta</taxon>
        <taxon>Magnoliopsida</taxon>
        <taxon>eudicotyledons</taxon>
        <taxon>Gunneridae</taxon>
        <taxon>Pentapetalae</taxon>
        <taxon>asterids</taxon>
        <taxon>lamiids</taxon>
        <taxon>Lamiales</taxon>
        <taxon>Orobanchaceae</taxon>
        <taxon>Buchnereae</taxon>
        <taxon>Striga</taxon>
    </lineage>
</organism>
<gene>
    <name evidence="2" type="ORF">STAS_20430</name>
</gene>
<reference evidence="3" key="1">
    <citation type="journal article" date="2019" name="Curr. Biol.">
        <title>Genome Sequence of Striga asiatica Provides Insight into the Evolution of Plant Parasitism.</title>
        <authorList>
            <person name="Yoshida S."/>
            <person name="Kim S."/>
            <person name="Wafula E.K."/>
            <person name="Tanskanen J."/>
            <person name="Kim Y.M."/>
            <person name="Honaas L."/>
            <person name="Yang Z."/>
            <person name="Spallek T."/>
            <person name="Conn C.E."/>
            <person name="Ichihashi Y."/>
            <person name="Cheong K."/>
            <person name="Cui S."/>
            <person name="Der J.P."/>
            <person name="Gundlach H."/>
            <person name="Jiao Y."/>
            <person name="Hori C."/>
            <person name="Ishida J.K."/>
            <person name="Kasahara H."/>
            <person name="Kiba T."/>
            <person name="Kim M.S."/>
            <person name="Koo N."/>
            <person name="Laohavisit A."/>
            <person name="Lee Y.H."/>
            <person name="Lumba S."/>
            <person name="McCourt P."/>
            <person name="Mortimer J.C."/>
            <person name="Mutuku J.M."/>
            <person name="Nomura T."/>
            <person name="Sasaki-Sekimoto Y."/>
            <person name="Seto Y."/>
            <person name="Wang Y."/>
            <person name="Wakatake T."/>
            <person name="Sakakibara H."/>
            <person name="Demura T."/>
            <person name="Yamaguchi S."/>
            <person name="Yoneyama K."/>
            <person name="Manabe R.I."/>
            <person name="Nelson D.C."/>
            <person name="Schulman A.H."/>
            <person name="Timko M.P."/>
            <person name="dePamphilis C.W."/>
            <person name="Choi D."/>
            <person name="Shirasu K."/>
        </authorList>
    </citation>
    <scope>NUCLEOTIDE SEQUENCE [LARGE SCALE GENOMIC DNA]</scope>
    <source>
        <strain evidence="3">cv. UVA1</strain>
    </source>
</reference>
<sequence length="125" mass="13286">MPSGENDGSELSVFDDEIVGGSDFSCGSKKKKSTPTGKGETAIDFTVGKHEEIVFSSIQAMISEMLSSEIATKHVVGKDIFEDDLQFSSASHAGRLCLILELKSATKILTVDDALVAVRGAMTSR</sequence>